<dbReference type="GO" id="GO:0008270">
    <property type="term" value="F:zinc ion binding"/>
    <property type="evidence" value="ECO:0007669"/>
    <property type="project" value="InterPro"/>
</dbReference>
<feature type="domain" description="Xylanolytic transcriptional activator regulatory" evidence="4">
    <location>
        <begin position="279"/>
        <end position="439"/>
    </location>
</feature>
<dbReference type="PANTHER" id="PTHR47256">
    <property type="entry name" value="ZN(II)2CYS6 TRANSCRIPTION FACTOR (EUROFUNG)-RELATED"/>
    <property type="match status" value="1"/>
</dbReference>
<dbReference type="InterPro" id="IPR007219">
    <property type="entry name" value="XnlR_reg_dom"/>
</dbReference>
<reference evidence="5" key="1">
    <citation type="submission" date="2023-01" db="EMBL/GenBank/DDBJ databases">
        <authorList>
            <person name="Van Ghelder C."/>
            <person name="Rancurel C."/>
        </authorList>
    </citation>
    <scope>NUCLEOTIDE SEQUENCE</scope>
    <source>
        <strain evidence="5">CNCM I-4278</strain>
    </source>
</reference>
<accession>A0A9W4U6S5</accession>
<dbReference type="Gene3D" id="4.10.240.10">
    <property type="entry name" value="Zn(2)-C6 fungal-type DNA-binding domain"/>
    <property type="match status" value="1"/>
</dbReference>
<evidence type="ECO:0000256" key="3">
    <source>
        <dbReference type="SAM" id="MobiDB-lite"/>
    </source>
</evidence>
<proteinExistence type="predicted"/>
<organism evidence="5 6">
    <name type="scientific">Periconia digitata</name>
    <dbReference type="NCBI Taxonomy" id="1303443"/>
    <lineage>
        <taxon>Eukaryota</taxon>
        <taxon>Fungi</taxon>
        <taxon>Dikarya</taxon>
        <taxon>Ascomycota</taxon>
        <taxon>Pezizomycotina</taxon>
        <taxon>Dothideomycetes</taxon>
        <taxon>Pleosporomycetidae</taxon>
        <taxon>Pleosporales</taxon>
        <taxon>Massarineae</taxon>
        <taxon>Periconiaceae</taxon>
        <taxon>Periconia</taxon>
    </lineage>
</organism>
<feature type="region of interest" description="Disordered" evidence="3">
    <location>
        <begin position="672"/>
        <end position="693"/>
    </location>
</feature>
<dbReference type="OrthoDB" id="426882at2759"/>
<dbReference type="GO" id="GO:0006351">
    <property type="term" value="P:DNA-templated transcription"/>
    <property type="evidence" value="ECO:0007669"/>
    <property type="project" value="InterPro"/>
</dbReference>
<keyword evidence="1" id="KW-0479">Metal-binding</keyword>
<evidence type="ECO:0000259" key="4">
    <source>
        <dbReference type="Pfam" id="PF04082"/>
    </source>
</evidence>
<evidence type="ECO:0000313" key="6">
    <source>
        <dbReference type="Proteomes" id="UP001152607"/>
    </source>
</evidence>
<dbReference type="AlphaFoldDB" id="A0A9W4U6S5"/>
<dbReference type="GO" id="GO:0003677">
    <property type="term" value="F:DNA binding"/>
    <property type="evidence" value="ECO:0007669"/>
    <property type="project" value="InterPro"/>
</dbReference>
<comment type="caution">
    <text evidence="5">The sequence shown here is derived from an EMBL/GenBank/DDBJ whole genome shotgun (WGS) entry which is preliminary data.</text>
</comment>
<dbReference type="InterPro" id="IPR001138">
    <property type="entry name" value="Zn2Cys6_DnaBD"/>
</dbReference>
<gene>
    <name evidence="5" type="ORF">PDIGIT_LOCUS3369</name>
</gene>
<dbReference type="PANTHER" id="PTHR47256:SF1">
    <property type="entry name" value="ZN(II)2CYS6 TRANSCRIPTION FACTOR (EUROFUNG)"/>
    <property type="match status" value="1"/>
</dbReference>
<dbReference type="InterPro" id="IPR036864">
    <property type="entry name" value="Zn2-C6_fun-type_DNA-bd_sf"/>
</dbReference>
<dbReference type="CDD" id="cd00067">
    <property type="entry name" value="GAL4"/>
    <property type="match status" value="1"/>
</dbReference>
<dbReference type="Proteomes" id="UP001152607">
    <property type="component" value="Unassembled WGS sequence"/>
</dbReference>
<keyword evidence="2" id="KW-0539">Nucleus</keyword>
<sequence>MHIIRFLSYSRLQHNIPNMSAPLRPLLSAISGVKRRDPPVPIEAQQAGKGVLGACEACRLYKSKVTIQSTRNKGIRDLISLQCSGERPTCRACIGRRVVCRYTQTEARKVRQKYEDLQKRQSAHEELLSLMRTLPEQDATELFLRVRAGGDSATIVKHVQDGNLLLQLQLVPETRFRYELPYSRDMPALLLASGSPYLNSLIYEAASQRALHSHAHGSAATEPNHRVFPAEYASSENRSEYVKPYHAAVFVEPRLENLKPSEWTTVSKDDALMRELLVAYFTHEYHLWPIFQKDYFLEDMAKPKPDHRKTSCCSALLVNATLAYACYCFKKIPNRFRYWETESLGYRFLAEAKRIWEMQIISGKYRHLASVQAALIINIVHDLHGLDKIGDTYGRKGWAIAQEMQLFDGNAHILSDRVRNARNFTAWCLFGIDSHLAWQFFRHPFLAKPPMLALPDPSVNAAWYGEIWLRYPLSETLSPTNYGHVFKALSEFRVILGELCHASFGTDSNITAEQAMVFVSRLLAWYKKLPIPLMPKHIVLPAHLLMHLDYQIVLMITCQPFINDEWDDEYIPKNIVSNAERDINVLVRLYHLRHGFEDPHVYLTSPLVKLGFMSLHSINDQTPPEILHYTRSSLLLALKGLREQGRNYYITRTVYHIIKNQLRSEEARLLRGTEDPESELDKSPELESEIQSAWTPTVVDISDGASEDELSKLAKRFLKLDSGEQSDSEAGSSSPLPV</sequence>
<dbReference type="Pfam" id="PF04082">
    <property type="entry name" value="Fungal_trans"/>
    <property type="match status" value="1"/>
</dbReference>
<dbReference type="GO" id="GO:0000981">
    <property type="term" value="F:DNA-binding transcription factor activity, RNA polymerase II-specific"/>
    <property type="evidence" value="ECO:0007669"/>
    <property type="project" value="InterPro"/>
</dbReference>
<evidence type="ECO:0000256" key="2">
    <source>
        <dbReference type="ARBA" id="ARBA00023242"/>
    </source>
</evidence>
<name>A0A9W4U6S5_9PLEO</name>
<keyword evidence="6" id="KW-1185">Reference proteome</keyword>
<dbReference type="EMBL" id="CAOQHR010000002">
    <property type="protein sequence ID" value="CAI6315083.1"/>
    <property type="molecule type" value="Genomic_DNA"/>
</dbReference>
<dbReference type="InterPro" id="IPR053187">
    <property type="entry name" value="Notoamide_regulator"/>
</dbReference>
<protein>
    <recommendedName>
        <fullName evidence="4">Xylanolytic transcriptional activator regulatory domain-containing protein</fullName>
    </recommendedName>
</protein>
<evidence type="ECO:0000313" key="5">
    <source>
        <dbReference type="EMBL" id="CAI6315083.1"/>
    </source>
</evidence>
<dbReference type="CDD" id="cd12148">
    <property type="entry name" value="fungal_TF_MHR"/>
    <property type="match status" value="1"/>
</dbReference>
<evidence type="ECO:0000256" key="1">
    <source>
        <dbReference type="ARBA" id="ARBA00022723"/>
    </source>
</evidence>
<feature type="compositionally biased region" description="Basic and acidic residues" evidence="3">
    <location>
        <begin position="672"/>
        <end position="685"/>
    </location>
</feature>